<evidence type="ECO:0000313" key="3">
    <source>
        <dbReference type="EMBL" id="TRB34097.1"/>
    </source>
</evidence>
<protein>
    <submittedName>
        <fullName evidence="2">Mu-like prophage protein gp45</fullName>
    </submittedName>
    <submittedName>
        <fullName evidence="4">Phage baseplate assembly protein V</fullName>
    </submittedName>
</protein>
<dbReference type="EMBL" id="UGPN01000002">
    <property type="protein sequence ID" value="STY59664.1"/>
    <property type="molecule type" value="Genomic_DNA"/>
</dbReference>
<dbReference type="InterPro" id="IPR014462">
    <property type="entry name" value="Phage_Mu_Gp45"/>
</dbReference>
<reference evidence="6 7" key="2">
    <citation type="journal article" date="2019" name="Vet. Microbiol.">
        <title>Genetic characterization of susceptible and multi-drug resistant Mannheimia haemolytica isolated from high-risk stocker calves prior to and after antimicrobial metaphylaxis.</title>
        <authorList>
            <person name="Snyder E.R."/>
            <person name="Alvarez-Narvaez S."/>
            <person name="Credille B.C."/>
        </authorList>
    </citation>
    <scope>NUCLEOTIDE SEQUENCE [LARGE SCALE GENOMIC DNA]</scope>
    <source>
        <strain evidence="4 6">UGA-R5-128-1</strain>
        <strain evidence="3 7">UGA-R7-163-1</strain>
    </source>
</reference>
<dbReference type="NCBIfam" id="TIGR01644">
    <property type="entry name" value="phage_P2_V"/>
    <property type="match status" value="1"/>
</dbReference>
<proteinExistence type="predicted"/>
<keyword evidence="7" id="KW-1185">Reference proteome</keyword>
<evidence type="ECO:0000313" key="5">
    <source>
        <dbReference type="Proteomes" id="UP000254802"/>
    </source>
</evidence>
<accession>A0A248ZY78</accession>
<dbReference type="AlphaFoldDB" id="A0A248ZY78"/>
<dbReference type="InterPro" id="IPR053861">
    <property type="entry name" value="Phage_Mu_Gp45_N"/>
</dbReference>
<evidence type="ECO:0000259" key="1">
    <source>
        <dbReference type="Pfam" id="PF06890"/>
    </source>
</evidence>
<name>A0A248ZY78_MANHA</name>
<reference evidence="2 5" key="1">
    <citation type="submission" date="2018-06" db="EMBL/GenBank/DDBJ databases">
        <authorList>
            <consortium name="Pathogen Informatics"/>
            <person name="Doyle S."/>
        </authorList>
    </citation>
    <scope>NUCLEOTIDE SEQUENCE [LARGE SCALE GENOMIC DNA]</scope>
    <source>
        <strain evidence="2 5">NCTC10638</strain>
    </source>
</reference>
<dbReference type="STRING" id="75985.WC39_12640"/>
<sequence>MMRKLAKQTKEVAKGVQDSVRAAFRGVLNLVKSGSDIQQVQVSALADETIQDLELMQHFGFTSVPPAGTQAVVIPLGGKTTHGIIVATENGSFRVKNLKNGETAIYDSSGSTIILKNGRVIDIECDSFNIKCKQYSVTASGGANFNTPKLETDQQFVSQGQISGNGGMVVQGGSGASFTGSLTQQGGSISTDGDVVASGKSLVTHQHNEQGDGRPTSAPI</sequence>
<evidence type="ECO:0000313" key="2">
    <source>
        <dbReference type="EMBL" id="STY59664.1"/>
    </source>
</evidence>
<dbReference type="InterPro" id="IPR013046">
    <property type="entry name" value="GpV/Gp45"/>
</dbReference>
<dbReference type="GeneID" id="67368597"/>
<dbReference type="KEGG" id="mhay:VK67_12645"/>
<feature type="domain" description="Bacteriophage Mu Gp45 N-terminal" evidence="1">
    <location>
        <begin position="25"/>
        <end position="91"/>
    </location>
</feature>
<dbReference type="RefSeq" id="WP_006248666.1">
    <property type="nucleotide sequence ID" value="NZ_CP011098.1"/>
</dbReference>
<dbReference type="Proteomes" id="UP000318394">
    <property type="component" value="Unassembled WGS sequence"/>
</dbReference>
<dbReference type="EMBL" id="VAJB01000052">
    <property type="protein sequence ID" value="TRB71669.1"/>
    <property type="molecule type" value="Genomic_DNA"/>
</dbReference>
<dbReference type="Proteomes" id="UP000315164">
    <property type="component" value="Unassembled WGS sequence"/>
</dbReference>
<dbReference type="KEGG" id="mhaq:WC39_12640"/>
<dbReference type="OrthoDB" id="9802994at2"/>
<gene>
    <name evidence="4" type="ORF">FEA53_13265</name>
    <name evidence="3" type="ORF">FEB89_13160</name>
    <name evidence="2" type="ORF">NCTC10638_00842</name>
</gene>
<evidence type="ECO:0000313" key="6">
    <source>
        <dbReference type="Proteomes" id="UP000315164"/>
    </source>
</evidence>
<dbReference type="EMBL" id="VAJI01000053">
    <property type="protein sequence ID" value="TRB34097.1"/>
    <property type="molecule type" value="Genomic_DNA"/>
</dbReference>
<organism evidence="4 6">
    <name type="scientific">Mannheimia haemolytica</name>
    <name type="common">Pasteurella haemolytica</name>
    <dbReference type="NCBI Taxonomy" id="75985"/>
    <lineage>
        <taxon>Bacteria</taxon>
        <taxon>Pseudomonadati</taxon>
        <taxon>Pseudomonadota</taxon>
        <taxon>Gammaproteobacteria</taxon>
        <taxon>Pasteurellales</taxon>
        <taxon>Pasteurellaceae</taxon>
        <taxon>Mannheimia</taxon>
    </lineage>
</organism>
<evidence type="ECO:0000313" key="7">
    <source>
        <dbReference type="Proteomes" id="UP000318394"/>
    </source>
</evidence>
<dbReference type="PIRSF" id="PIRSF012337">
    <property type="entry name" value="gp45"/>
    <property type="match status" value="1"/>
</dbReference>
<dbReference type="Proteomes" id="UP000254802">
    <property type="component" value="Unassembled WGS sequence"/>
</dbReference>
<dbReference type="Pfam" id="PF06890">
    <property type="entry name" value="Phage_Mu_Gp45"/>
    <property type="match status" value="1"/>
</dbReference>
<evidence type="ECO:0000313" key="4">
    <source>
        <dbReference type="EMBL" id="TRB71669.1"/>
    </source>
</evidence>